<comment type="caution">
    <text evidence="2">The sequence shown here is derived from an EMBL/GenBank/DDBJ whole genome shotgun (WGS) entry which is preliminary data.</text>
</comment>
<name>A0A3L6KZR8_9TRYP</name>
<accession>A0A3L6KZR8</accession>
<dbReference type="Gene3D" id="1.25.40.20">
    <property type="entry name" value="Ankyrin repeat-containing domain"/>
    <property type="match status" value="1"/>
</dbReference>
<dbReference type="EMBL" id="QSBY01000010">
    <property type="protein sequence ID" value="RHW69525.1"/>
    <property type="molecule type" value="Genomic_DNA"/>
</dbReference>
<protein>
    <submittedName>
        <fullName evidence="2">TT viral ORF2</fullName>
    </submittedName>
</protein>
<proteinExistence type="predicted"/>
<feature type="compositionally biased region" description="Acidic residues" evidence="1">
    <location>
        <begin position="213"/>
        <end position="248"/>
    </location>
</feature>
<feature type="region of interest" description="Disordered" evidence="1">
    <location>
        <begin position="28"/>
        <end position="47"/>
    </location>
</feature>
<gene>
    <name evidence="2" type="ORF">DPX39_100112700</name>
</gene>
<sequence>MRPRDLCTAAYYDDVQRMKQLVSAFLRDEEAEEEASEAYEEKLDDEEDDNVGEMTGLLKQMDLQKKHRQKVAKLLETTGTLHVIETKENFGFTFRCVEDCGAGTLRPQFKPSKRSSYPAAPLHWAVLGRSHDAVKFLIRSGVDIKQEVPDFPNVTAALICECNKSMETARVMARATEASVKKANEKEEKRESLVNALEELRRERERRAAREKEEEEEREEDEGDDEDMADAEKSDDENIGNSDYEEALGDNQEHSGGDDE</sequence>
<dbReference type="InterPro" id="IPR036770">
    <property type="entry name" value="Ankyrin_rpt-contain_sf"/>
</dbReference>
<feature type="compositionally biased region" description="Basic and acidic residues" evidence="1">
    <location>
        <begin position="251"/>
        <end position="260"/>
    </location>
</feature>
<organism evidence="2">
    <name type="scientific">Trypanosoma brucei equiperdum</name>
    <dbReference type="NCBI Taxonomy" id="630700"/>
    <lineage>
        <taxon>Eukaryota</taxon>
        <taxon>Discoba</taxon>
        <taxon>Euglenozoa</taxon>
        <taxon>Kinetoplastea</taxon>
        <taxon>Metakinetoplastina</taxon>
        <taxon>Trypanosomatida</taxon>
        <taxon>Trypanosomatidae</taxon>
        <taxon>Trypanosoma</taxon>
    </lineage>
</organism>
<reference evidence="2" key="1">
    <citation type="submission" date="2018-09" db="EMBL/GenBank/DDBJ databases">
        <title>whole genome sequence of T. equiperdum IVM-t1 strain.</title>
        <authorList>
            <person name="Suganuma K."/>
        </authorList>
    </citation>
    <scope>NUCLEOTIDE SEQUENCE [LARGE SCALE GENOMIC DNA]</scope>
    <source>
        <strain evidence="2">IVM-t1</strain>
    </source>
</reference>
<dbReference type="SUPFAM" id="SSF48403">
    <property type="entry name" value="Ankyrin repeat"/>
    <property type="match status" value="1"/>
</dbReference>
<feature type="region of interest" description="Disordered" evidence="1">
    <location>
        <begin position="200"/>
        <end position="260"/>
    </location>
</feature>
<feature type="compositionally biased region" description="Acidic residues" evidence="1">
    <location>
        <begin position="29"/>
        <end position="47"/>
    </location>
</feature>
<evidence type="ECO:0000313" key="2">
    <source>
        <dbReference type="EMBL" id="RHW69525.1"/>
    </source>
</evidence>
<dbReference type="AlphaFoldDB" id="A0A3L6KZR8"/>
<evidence type="ECO:0000256" key="1">
    <source>
        <dbReference type="SAM" id="MobiDB-lite"/>
    </source>
</evidence>
<dbReference type="Proteomes" id="UP000266743">
    <property type="component" value="Chromosome 10"/>
</dbReference>
<feature type="compositionally biased region" description="Basic and acidic residues" evidence="1">
    <location>
        <begin position="200"/>
        <end position="212"/>
    </location>
</feature>